<feature type="repeat" description="ANK" evidence="3">
    <location>
        <begin position="212"/>
        <end position="244"/>
    </location>
</feature>
<name>A0A3Q4AKH8_MOLML</name>
<keyword evidence="2 3" id="KW-0040">ANK repeat</keyword>
<feature type="repeat" description="ANK" evidence="3">
    <location>
        <begin position="99"/>
        <end position="131"/>
    </location>
</feature>
<evidence type="ECO:0000313" key="6">
    <source>
        <dbReference type="Proteomes" id="UP000261620"/>
    </source>
</evidence>
<dbReference type="SMART" id="SM00248">
    <property type="entry name" value="ANK"/>
    <property type="match status" value="5"/>
</dbReference>
<dbReference type="InterPro" id="IPR051226">
    <property type="entry name" value="PP1_Regulatory_Subunit"/>
</dbReference>
<feature type="compositionally biased region" description="Basic and acidic residues" evidence="4">
    <location>
        <begin position="457"/>
        <end position="471"/>
    </location>
</feature>
<evidence type="ECO:0000256" key="2">
    <source>
        <dbReference type="ARBA" id="ARBA00023043"/>
    </source>
</evidence>
<feature type="compositionally biased region" description="Low complexity" evidence="4">
    <location>
        <begin position="318"/>
        <end position="329"/>
    </location>
</feature>
<dbReference type="GO" id="GO:0017020">
    <property type="term" value="F:myosin phosphatase regulator activity"/>
    <property type="evidence" value="ECO:0007669"/>
    <property type="project" value="TreeGrafter"/>
</dbReference>
<proteinExistence type="predicted"/>
<dbReference type="Gene3D" id="1.25.40.20">
    <property type="entry name" value="Ankyrin repeat-containing domain"/>
    <property type="match status" value="3"/>
</dbReference>
<reference evidence="5" key="1">
    <citation type="submission" date="2025-08" db="UniProtKB">
        <authorList>
            <consortium name="Ensembl"/>
        </authorList>
    </citation>
    <scope>IDENTIFICATION</scope>
</reference>
<evidence type="ECO:0000313" key="5">
    <source>
        <dbReference type="Ensembl" id="ENSMMOP00000004720.1"/>
    </source>
</evidence>
<evidence type="ECO:0000256" key="3">
    <source>
        <dbReference type="PROSITE-ProRule" id="PRU00023"/>
    </source>
</evidence>
<reference evidence="5" key="2">
    <citation type="submission" date="2025-09" db="UniProtKB">
        <authorList>
            <consortium name="Ensembl"/>
        </authorList>
    </citation>
    <scope>IDENTIFICATION</scope>
</reference>
<dbReference type="GO" id="GO:0004857">
    <property type="term" value="F:enzyme inhibitor activity"/>
    <property type="evidence" value="ECO:0007669"/>
    <property type="project" value="TreeGrafter"/>
</dbReference>
<feature type="repeat" description="ANK" evidence="3">
    <location>
        <begin position="132"/>
        <end position="164"/>
    </location>
</feature>
<feature type="region of interest" description="Disordered" evidence="4">
    <location>
        <begin position="346"/>
        <end position="390"/>
    </location>
</feature>
<dbReference type="InterPro" id="IPR002110">
    <property type="entry name" value="Ankyrin_rpt"/>
</dbReference>
<dbReference type="SUPFAM" id="SSF48403">
    <property type="entry name" value="Ankyrin repeat"/>
    <property type="match status" value="1"/>
</dbReference>
<accession>A0A3Q4AKH8</accession>
<dbReference type="PRINTS" id="PR01415">
    <property type="entry name" value="ANKYRIN"/>
</dbReference>
<dbReference type="STRING" id="94237.ENSMMOP00000004720"/>
<keyword evidence="1" id="KW-0677">Repeat</keyword>
<dbReference type="Proteomes" id="UP000261620">
    <property type="component" value="Unplaced"/>
</dbReference>
<keyword evidence="6" id="KW-1185">Reference proteome</keyword>
<evidence type="ECO:0000256" key="1">
    <source>
        <dbReference type="ARBA" id="ARBA00022737"/>
    </source>
</evidence>
<dbReference type="PANTHER" id="PTHR24179:SF30">
    <property type="entry name" value="PROTEIN PHOSPHATASE 1 REGULATORY SUBUNIT 16A"/>
    <property type="match status" value="1"/>
</dbReference>
<dbReference type="AlphaFoldDB" id="A0A3Q4AKH8"/>
<dbReference type="PROSITE" id="PS50088">
    <property type="entry name" value="ANK_REPEAT"/>
    <property type="match status" value="4"/>
</dbReference>
<dbReference type="GO" id="GO:0005737">
    <property type="term" value="C:cytoplasm"/>
    <property type="evidence" value="ECO:0007669"/>
    <property type="project" value="TreeGrafter"/>
</dbReference>
<dbReference type="InterPro" id="IPR036770">
    <property type="entry name" value="Ankyrin_rpt-contain_sf"/>
</dbReference>
<sequence length="535" mass="58233">MAADHSELLAEMATIGRLSATERLKHAQKRRAQQLKSWAQMEKDAARGTKAKADKKKARNAKIKFPDTITLLDAASRNDLDEVRELLNSGVNPDLVNEDGLTALHQCCIDDFVEMVQCLLDAGACVNAHDSELWTPLHAAATCGHTGLVQLLVQAGADLLAVNADGNMPYDLCEDEATLELLEIVMAEQEPSRGEKGLLLLLGADLNAQDRNGATLLHIASANGYMSVAELLLEHRAQMEVKDSDGWTPLHAASCWGQIQMIELLIAHGASLNSKSVLEETPLDVCMDEEVRAKLMDLKHKHDAIMKGQDRQRGALQRRVSSAGSRGKVVRRVSVNERSSLYRREHHKEAMVWQERGRQPEPQDDDDDRQTDNELKQHTTVVSKPQPSRLEKLEAADMETVSSLGNGGTSVSLASSVPGELWSGGGRMEHSASYQLSPGPASGLGPGSAEGEGADSMTREKSHHTLADLKRQRAAAKLNKYPAPPPPLPSPLEEEPSASLSQVYFTPASGDPPLLKLRAPEEDQPQNKEPCCGLM</sequence>
<feature type="compositionally biased region" description="Basic and acidic residues" evidence="4">
    <location>
        <begin position="346"/>
        <end position="361"/>
    </location>
</feature>
<feature type="region of interest" description="Disordered" evidence="4">
    <location>
        <begin position="307"/>
        <end position="329"/>
    </location>
</feature>
<dbReference type="Ensembl" id="ENSMMOT00000004805.1">
    <property type="protein sequence ID" value="ENSMMOP00000004720.1"/>
    <property type="gene ID" value="ENSMMOG00000003777.1"/>
</dbReference>
<feature type="repeat" description="ANK" evidence="3">
    <location>
        <begin position="245"/>
        <end position="277"/>
    </location>
</feature>
<protein>
    <submittedName>
        <fullName evidence="5">Uncharacterized protein</fullName>
    </submittedName>
</protein>
<evidence type="ECO:0000256" key="4">
    <source>
        <dbReference type="SAM" id="MobiDB-lite"/>
    </source>
</evidence>
<dbReference type="OMA" id="QHAHMVA"/>
<dbReference type="PANTHER" id="PTHR24179">
    <property type="entry name" value="PROTEIN PHOSPHATASE 1 REGULATORY SUBUNIT 12"/>
    <property type="match status" value="1"/>
</dbReference>
<dbReference type="PROSITE" id="PS50297">
    <property type="entry name" value="ANK_REP_REGION"/>
    <property type="match status" value="4"/>
</dbReference>
<feature type="region of interest" description="Disordered" evidence="4">
    <location>
        <begin position="422"/>
        <end position="535"/>
    </location>
</feature>
<organism evidence="5 6">
    <name type="scientific">Mola mola</name>
    <name type="common">Ocean sunfish</name>
    <name type="synonym">Tetraodon mola</name>
    <dbReference type="NCBI Taxonomy" id="94237"/>
    <lineage>
        <taxon>Eukaryota</taxon>
        <taxon>Metazoa</taxon>
        <taxon>Chordata</taxon>
        <taxon>Craniata</taxon>
        <taxon>Vertebrata</taxon>
        <taxon>Euteleostomi</taxon>
        <taxon>Actinopterygii</taxon>
        <taxon>Neopterygii</taxon>
        <taxon>Teleostei</taxon>
        <taxon>Neoteleostei</taxon>
        <taxon>Acanthomorphata</taxon>
        <taxon>Eupercaria</taxon>
        <taxon>Tetraodontiformes</taxon>
        <taxon>Molidae</taxon>
        <taxon>Mola</taxon>
    </lineage>
</organism>
<dbReference type="Pfam" id="PF12796">
    <property type="entry name" value="Ank_2"/>
    <property type="match status" value="2"/>
</dbReference>